<dbReference type="AlphaFoldDB" id="A0ABD3NXK5"/>
<proteinExistence type="inferred from homology"/>
<dbReference type="InterPro" id="IPR050626">
    <property type="entry name" value="Peptidase_M16"/>
</dbReference>
<dbReference type="SUPFAM" id="SSF63411">
    <property type="entry name" value="LuxS/MPP-like metallohydrolase"/>
    <property type="match status" value="2"/>
</dbReference>
<protein>
    <recommendedName>
        <fullName evidence="7">Peptidase M16 N-terminal domain-containing protein</fullName>
    </recommendedName>
</protein>
<keyword evidence="4" id="KW-0378">Hydrolase</keyword>
<keyword evidence="6" id="KW-0482">Metalloprotease</keyword>
<dbReference type="GO" id="GO:0006508">
    <property type="term" value="P:proteolysis"/>
    <property type="evidence" value="ECO:0007669"/>
    <property type="project" value="UniProtKB-KW"/>
</dbReference>
<keyword evidence="5" id="KW-0862">Zinc</keyword>
<dbReference type="Gene3D" id="3.30.830.10">
    <property type="entry name" value="Metalloenzyme, LuxS/M16 peptidase-like"/>
    <property type="match status" value="3"/>
</dbReference>
<dbReference type="GO" id="GO:0008237">
    <property type="term" value="F:metallopeptidase activity"/>
    <property type="evidence" value="ECO:0007669"/>
    <property type="project" value="UniProtKB-KW"/>
</dbReference>
<dbReference type="PANTHER" id="PTHR43690">
    <property type="entry name" value="NARDILYSIN"/>
    <property type="match status" value="1"/>
</dbReference>
<organism evidence="8 9">
    <name type="scientific">Cyclotella cryptica</name>
    <dbReference type="NCBI Taxonomy" id="29204"/>
    <lineage>
        <taxon>Eukaryota</taxon>
        <taxon>Sar</taxon>
        <taxon>Stramenopiles</taxon>
        <taxon>Ochrophyta</taxon>
        <taxon>Bacillariophyta</taxon>
        <taxon>Coscinodiscophyceae</taxon>
        <taxon>Thalassiosirophycidae</taxon>
        <taxon>Stephanodiscales</taxon>
        <taxon>Stephanodiscaceae</taxon>
        <taxon>Cyclotella</taxon>
    </lineage>
</organism>
<comment type="similarity">
    <text evidence="1">Belongs to the peptidase M16 family.</text>
</comment>
<feature type="domain" description="Peptidase M16 N-terminal" evidence="7">
    <location>
        <begin position="191"/>
        <end position="239"/>
    </location>
</feature>
<keyword evidence="9" id="KW-1185">Reference proteome</keyword>
<evidence type="ECO:0000256" key="5">
    <source>
        <dbReference type="ARBA" id="ARBA00022833"/>
    </source>
</evidence>
<evidence type="ECO:0000256" key="6">
    <source>
        <dbReference type="ARBA" id="ARBA00023049"/>
    </source>
</evidence>
<dbReference type="EMBL" id="JABMIG020000379">
    <property type="protein sequence ID" value="KAL3779691.1"/>
    <property type="molecule type" value="Genomic_DNA"/>
</dbReference>
<evidence type="ECO:0000259" key="7">
    <source>
        <dbReference type="Pfam" id="PF00675"/>
    </source>
</evidence>
<evidence type="ECO:0000256" key="4">
    <source>
        <dbReference type="ARBA" id="ARBA00022801"/>
    </source>
</evidence>
<reference evidence="8 9" key="1">
    <citation type="journal article" date="2020" name="G3 (Bethesda)">
        <title>Improved Reference Genome for Cyclotella cryptica CCMP332, a Model for Cell Wall Morphogenesis, Salinity Adaptation, and Lipid Production in Diatoms (Bacillariophyta).</title>
        <authorList>
            <person name="Roberts W.R."/>
            <person name="Downey K.M."/>
            <person name="Ruck E.C."/>
            <person name="Traller J.C."/>
            <person name="Alverson A.J."/>
        </authorList>
    </citation>
    <scope>NUCLEOTIDE SEQUENCE [LARGE SCALE GENOMIC DNA]</scope>
    <source>
        <strain evidence="8 9">CCMP332</strain>
    </source>
</reference>
<dbReference type="Proteomes" id="UP001516023">
    <property type="component" value="Unassembled WGS sequence"/>
</dbReference>
<gene>
    <name evidence="8" type="ORF">HJC23_010559</name>
</gene>
<evidence type="ECO:0000256" key="3">
    <source>
        <dbReference type="ARBA" id="ARBA00022723"/>
    </source>
</evidence>
<comment type="caution">
    <text evidence="8">The sequence shown here is derived from an EMBL/GenBank/DDBJ whole genome shotgun (WGS) entry which is preliminary data.</text>
</comment>
<dbReference type="GO" id="GO:0046872">
    <property type="term" value="F:metal ion binding"/>
    <property type="evidence" value="ECO:0007669"/>
    <property type="project" value="UniProtKB-KW"/>
</dbReference>
<sequence length="1060" mass="117750">MCSCGSIGNASALPLPNEEASTFLDHDEIEGGNIAMNDAFDVSSVTVSTSEYVDGFPLLSWARTYSNRYTGTEVLLNDAAHGNCCGLCANSSSFCADQDSVDNIKPSQNVPIYSASILDTSRRRFVQLASTFGVVAFPSRAHGTDYDSSFPIASSSVSPNNNIIAVPTAPLSPFSSTRTYRNIVLSNGLQVVLVKDTQAQRSSVALTVDGAGQFADPKELPGLAHLMEHIVLSSSRAKTKVIQRRARKIWRNRLENNRIDRDVNTGDKSDEQDFEDWLSDNDGDSNGFTAPGFVCFHFNSLHECLPEALERFAQLFTLDAVETTLEKPHVITREIGRVDAELDRTSDASRAFYFLKSNFDPEHPFSRFTAGSKETLDTHPNELGIDVAENLLQFFRDRYVASRATLVVVGNDELRALDRWVSPFSSVMSQRSDLSDASNRNLQSKLHANKDRDLVQTIILRSNDDAQVDENIQTMAIEWPLALVYSNGPQARQTHSRHTITAPAVGFLVSQIISRRGPGSLRYFLEKFNWVPKGSLTKGVPRISFPVDVNGFQVLRMEIGLTLDGFANRSAVAAAVFESIRTSISQPLQLDLIKQYISTAWVHGYLFSPRPPDAVSLAVDALRFGVGGTGICVQGYWHIMPSPEDSEGTETMRRIVSDTLTKMSVEENAIVSYRASPKAIFKFSQGIVDQKISTPPVFSPWKVEPVTSARYLVESRMNGGASYFNSLAWFAAKFDGDELTPPFLNPLIPTKFRPPRPVIQRQGAWGVRSFFLDDANAYDEPTQKNRSGWRLTNAGLWREYQTTDFPSDSVDVDRSNWSMWQIPPGYSQLIGLPLPARPPEPSIEGVYVIQLLSSLPSSFTLRQLMLSNLWLLSFDEDILDLSELGAAAGIAYETSFNSSGLRLSFRGVSQTLPSYVRRFCRRLVQYHLRLLDGTFKIPDSVYQKAVMDASRSSKINRLMKAGNNVGSNPSQISEQQVANQGSFFLECTAGGVLITQGDILPNEGKKLMEEIRYIFRDYTRASNHFGTNPVLRDLLYRPYWRPRDSSPCLLPGIALISDGK</sequence>
<evidence type="ECO:0000313" key="8">
    <source>
        <dbReference type="EMBL" id="KAL3779691.1"/>
    </source>
</evidence>
<keyword evidence="2" id="KW-0645">Protease</keyword>
<keyword evidence="3" id="KW-0479">Metal-binding</keyword>
<evidence type="ECO:0000256" key="2">
    <source>
        <dbReference type="ARBA" id="ARBA00022670"/>
    </source>
</evidence>
<accession>A0ABD3NXK5</accession>
<dbReference type="PANTHER" id="PTHR43690:SF18">
    <property type="entry name" value="INSULIN-DEGRADING ENZYME-RELATED"/>
    <property type="match status" value="1"/>
</dbReference>
<dbReference type="Pfam" id="PF00675">
    <property type="entry name" value="Peptidase_M16"/>
    <property type="match status" value="1"/>
</dbReference>
<evidence type="ECO:0000313" key="9">
    <source>
        <dbReference type="Proteomes" id="UP001516023"/>
    </source>
</evidence>
<name>A0ABD3NXK5_9STRA</name>
<dbReference type="InterPro" id="IPR011249">
    <property type="entry name" value="Metalloenz_LuxS/M16"/>
</dbReference>
<dbReference type="InterPro" id="IPR011765">
    <property type="entry name" value="Pept_M16_N"/>
</dbReference>
<evidence type="ECO:0000256" key="1">
    <source>
        <dbReference type="ARBA" id="ARBA00007261"/>
    </source>
</evidence>